<dbReference type="Gene3D" id="3.30.1240.10">
    <property type="match status" value="1"/>
</dbReference>
<comment type="caution">
    <text evidence="1">The sequence shown here is derived from an EMBL/GenBank/DDBJ whole genome shotgun (WGS) entry which is preliminary data.</text>
</comment>
<dbReference type="PANTHER" id="PTHR10000">
    <property type="entry name" value="PHOSPHOSERINE PHOSPHATASE"/>
    <property type="match status" value="1"/>
</dbReference>
<dbReference type="Gene3D" id="3.40.50.1000">
    <property type="entry name" value="HAD superfamily/HAD-like"/>
    <property type="match status" value="1"/>
</dbReference>
<dbReference type="GO" id="GO:0016787">
    <property type="term" value="F:hydrolase activity"/>
    <property type="evidence" value="ECO:0007669"/>
    <property type="project" value="UniProtKB-KW"/>
</dbReference>
<dbReference type="InterPro" id="IPR006379">
    <property type="entry name" value="HAD-SF_hydro_IIB"/>
</dbReference>
<organism evidence="1 2">
    <name type="scientific">Acetobacter sacchari</name>
    <dbReference type="NCBI Taxonomy" id="2661687"/>
    <lineage>
        <taxon>Bacteria</taxon>
        <taxon>Pseudomonadati</taxon>
        <taxon>Pseudomonadota</taxon>
        <taxon>Alphaproteobacteria</taxon>
        <taxon>Acetobacterales</taxon>
        <taxon>Acetobacteraceae</taxon>
        <taxon>Acetobacter</taxon>
    </lineage>
</organism>
<gene>
    <name evidence="1" type="ORF">J2D73_05425</name>
</gene>
<dbReference type="NCBIfam" id="TIGR01484">
    <property type="entry name" value="HAD-SF-IIB"/>
    <property type="match status" value="1"/>
</dbReference>
<dbReference type="Proteomes" id="UP000664771">
    <property type="component" value="Unassembled WGS sequence"/>
</dbReference>
<keyword evidence="2" id="KW-1185">Reference proteome</keyword>
<dbReference type="InterPro" id="IPR000150">
    <property type="entry name" value="Cof"/>
</dbReference>
<name>A0ABS3LTK3_9PROT</name>
<evidence type="ECO:0000313" key="2">
    <source>
        <dbReference type="Proteomes" id="UP000664771"/>
    </source>
</evidence>
<dbReference type="InterPro" id="IPR023214">
    <property type="entry name" value="HAD_sf"/>
</dbReference>
<proteinExistence type="predicted"/>
<protein>
    <submittedName>
        <fullName evidence="1">HAD family hydrolase</fullName>
    </submittedName>
</protein>
<dbReference type="InterPro" id="IPR036412">
    <property type="entry name" value="HAD-like_sf"/>
</dbReference>
<keyword evidence="1" id="KW-0378">Hydrolase</keyword>
<dbReference type="NCBIfam" id="TIGR00099">
    <property type="entry name" value="Cof-subfamily"/>
    <property type="match status" value="1"/>
</dbReference>
<dbReference type="PANTHER" id="PTHR10000:SF8">
    <property type="entry name" value="HAD SUPERFAMILY HYDROLASE-LIKE, TYPE 3"/>
    <property type="match status" value="1"/>
</dbReference>
<dbReference type="SUPFAM" id="SSF56784">
    <property type="entry name" value="HAD-like"/>
    <property type="match status" value="1"/>
</dbReference>
<accession>A0ABS3LTK3</accession>
<dbReference type="CDD" id="cd07516">
    <property type="entry name" value="HAD_Pase"/>
    <property type="match status" value="1"/>
</dbReference>
<dbReference type="Pfam" id="PF08282">
    <property type="entry name" value="Hydrolase_3"/>
    <property type="match status" value="1"/>
</dbReference>
<dbReference type="EMBL" id="JAFVMF010000005">
    <property type="protein sequence ID" value="MBO1359236.1"/>
    <property type="molecule type" value="Genomic_DNA"/>
</dbReference>
<sequence length="262" mass="27932">MSDVDGTLVTHEKILTDRAVAAVQKLHDRGILFAITSGRPPKGMEMLFDPLSLGTPVAGFNGGLMVNRDFSVVQSLTLPPDIVRKTVALMREGGADVWIYQGNDWIVPDAGYPHVAREQWTVKFAPTVRDDIPDITDGVVKITGVSDDPDLMKRLEATVQGALGANASAALSQPYYLDVTHSDANKGGVVRALSRLLDIPAGMIATLGDQPNDIPMFQVSGLSIAMGQAVNAVRGAATYVSESSEAEGFAIGIERYILGELL</sequence>
<reference evidence="1 2" key="1">
    <citation type="submission" date="2021-03" db="EMBL/GenBank/DDBJ databases">
        <title>The complete genome sequence of Acetobacter sacchari TBRC 11175.</title>
        <authorList>
            <person name="Charoenyingcharoen P."/>
            <person name="Yukphan P."/>
        </authorList>
    </citation>
    <scope>NUCLEOTIDE SEQUENCE [LARGE SCALE GENOMIC DNA]</scope>
    <source>
        <strain evidence="1 2">TBRC 11175</strain>
    </source>
</reference>
<evidence type="ECO:0000313" key="1">
    <source>
        <dbReference type="EMBL" id="MBO1359236.1"/>
    </source>
</evidence>